<sequence length="115" mass="12785">MVVDFSEEEPNLEPTSVVHSRPSVSVLDGGPPQSSRILSVGLKSCATTSSIANTKHTNNGTQTQYRSMLHITTQNSKPKLKLKMLCFLPYNCQHLSQGTTIHSYPEFKNNERPQL</sequence>
<keyword evidence="3" id="KW-1185">Reference proteome</keyword>
<name>A0AAQ3NEM8_VIGMU</name>
<evidence type="ECO:0000313" key="3">
    <source>
        <dbReference type="Proteomes" id="UP001374535"/>
    </source>
</evidence>
<evidence type="ECO:0000313" key="2">
    <source>
        <dbReference type="EMBL" id="WVZ07570.1"/>
    </source>
</evidence>
<reference evidence="2 3" key="1">
    <citation type="journal article" date="2023" name="Life. Sci Alliance">
        <title>Evolutionary insights into 3D genome organization and epigenetic landscape of Vigna mungo.</title>
        <authorList>
            <person name="Junaid A."/>
            <person name="Singh B."/>
            <person name="Bhatia S."/>
        </authorList>
    </citation>
    <scope>NUCLEOTIDE SEQUENCE [LARGE SCALE GENOMIC DNA]</scope>
    <source>
        <strain evidence="2">Urdbean</strain>
    </source>
</reference>
<gene>
    <name evidence="2" type="ORF">V8G54_020916</name>
</gene>
<dbReference type="AlphaFoldDB" id="A0AAQ3NEM8"/>
<accession>A0AAQ3NEM8</accession>
<dbReference type="Proteomes" id="UP001374535">
    <property type="component" value="Chromosome 6"/>
</dbReference>
<feature type="region of interest" description="Disordered" evidence="1">
    <location>
        <begin position="1"/>
        <end position="32"/>
    </location>
</feature>
<organism evidence="2 3">
    <name type="scientific">Vigna mungo</name>
    <name type="common">Black gram</name>
    <name type="synonym">Phaseolus mungo</name>
    <dbReference type="NCBI Taxonomy" id="3915"/>
    <lineage>
        <taxon>Eukaryota</taxon>
        <taxon>Viridiplantae</taxon>
        <taxon>Streptophyta</taxon>
        <taxon>Embryophyta</taxon>
        <taxon>Tracheophyta</taxon>
        <taxon>Spermatophyta</taxon>
        <taxon>Magnoliopsida</taxon>
        <taxon>eudicotyledons</taxon>
        <taxon>Gunneridae</taxon>
        <taxon>Pentapetalae</taxon>
        <taxon>rosids</taxon>
        <taxon>fabids</taxon>
        <taxon>Fabales</taxon>
        <taxon>Fabaceae</taxon>
        <taxon>Papilionoideae</taxon>
        <taxon>50 kb inversion clade</taxon>
        <taxon>NPAAA clade</taxon>
        <taxon>indigoferoid/millettioid clade</taxon>
        <taxon>Phaseoleae</taxon>
        <taxon>Vigna</taxon>
    </lineage>
</organism>
<evidence type="ECO:0000256" key="1">
    <source>
        <dbReference type="SAM" id="MobiDB-lite"/>
    </source>
</evidence>
<feature type="compositionally biased region" description="Acidic residues" evidence="1">
    <location>
        <begin position="1"/>
        <end position="11"/>
    </location>
</feature>
<proteinExistence type="predicted"/>
<dbReference type="EMBL" id="CP144695">
    <property type="protein sequence ID" value="WVZ07570.1"/>
    <property type="molecule type" value="Genomic_DNA"/>
</dbReference>
<protein>
    <submittedName>
        <fullName evidence="2">Uncharacterized protein</fullName>
    </submittedName>
</protein>